<name>A0A1E3RD65_MYCFV</name>
<evidence type="ECO:0000313" key="1">
    <source>
        <dbReference type="EMBL" id="ODQ87826.1"/>
    </source>
</evidence>
<dbReference type="OrthoDB" id="3638028at2"/>
<dbReference type="AlphaFoldDB" id="A0A1E3RD65"/>
<dbReference type="SUPFAM" id="SSF56112">
    <property type="entry name" value="Protein kinase-like (PK-like)"/>
    <property type="match status" value="1"/>
</dbReference>
<sequence>MAAQRIDTPDPAGLLTEWRLRPDGDAVGPTVLPVRTDDGTPAVLKVGASPREHLVLRRWGGHGAVRLLRADPRRAAVLLERAGSHTLESLTDVDACRVVVGLYRQLHVPAMPQLPGAPTFLRRWADDFDGLPRGAPVPHRLVSQAATLARELAEAPADVVVHGDLHFGNVLAATRAAWLAIAPRPVNADPCFEIAPMLWTRWDEIADDVRRGVQRRFYALVDAAGFDEDAARAWVLLRVVRAATQALDGEAAVLTRWVTLAKAVQD</sequence>
<dbReference type="InterPro" id="IPR011009">
    <property type="entry name" value="Kinase-like_dom_sf"/>
</dbReference>
<dbReference type="EMBL" id="MIHA01000019">
    <property type="protein sequence ID" value="ODQ87826.1"/>
    <property type="molecule type" value="Genomic_DNA"/>
</dbReference>
<gene>
    <name evidence="1" type="ORF">BHQ18_22510</name>
</gene>
<protein>
    <submittedName>
        <fullName evidence="1">Aminoglycoside resistance protein</fullName>
    </submittedName>
</protein>
<dbReference type="Pfam" id="PF04655">
    <property type="entry name" value="APH_6_hur"/>
    <property type="match status" value="1"/>
</dbReference>
<keyword evidence="2" id="KW-1185">Reference proteome</keyword>
<organism evidence="1 2">
    <name type="scientific">Mycolicibacterium flavescens</name>
    <name type="common">Mycobacterium flavescens</name>
    <dbReference type="NCBI Taxonomy" id="1776"/>
    <lineage>
        <taxon>Bacteria</taxon>
        <taxon>Bacillati</taxon>
        <taxon>Actinomycetota</taxon>
        <taxon>Actinomycetes</taxon>
        <taxon>Mycobacteriales</taxon>
        <taxon>Mycobacteriaceae</taxon>
        <taxon>Mycolicibacterium</taxon>
    </lineage>
</organism>
<dbReference type="Proteomes" id="UP000094053">
    <property type="component" value="Unassembled WGS sequence"/>
</dbReference>
<dbReference type="InterPro" id="IPR006748">
    <property type="entry name" value="NH2Glyco/OHUrea_AB-resist_kin"/>
</dbReference>
<dbReference type="GO" id="GO:0019748">
    <property type="term" value="P:secondary metabolic process"/>
    <property type="evidence" value="ECO:0007669"/>
    <property type="project" value="InterPro"/>
</dbReference>
<evidence type="ECO:0000313" key="2">
    <source>
        <dbReference type="Proteomes" id="UP000094053"/>
    </source>
</evidence>
<dbReference type="GO" id="GO:0016773">
    <property type="term" value="F:phosphotransferase activity, alcohol group as acceptor"/>
    <property type="evidence" value="ECO:0007669"/>
    <property type="project" value="InterPro"/>
</dbReference>
<dbReference type="STRING" id="1776.BHQ18_22510"/>
<reference evidence="2" key="1">
    <citation type="submission" date="2016-09" db="EMBL/GenBank/DDBJ databases">
        <authorList>
            <person name="Greninger A.L."/>
            <person name="Jerome K.R."/>
            <person name="Mcnair B."/>
            <person name="Wallis C."/>
            <person name="Fang F."/>
        </authorList>
    </citation>
    <scope>NUCLEOTIDE SEQUENCE [LARGE SCALE GENOMIC DNA]</scope>
    <source>
        <strain evidence="2">M6</strain>
    </source>
</reference>
<dbReference type="RefSeq" id="WP_069415865.1">
    <property type="nucleotide sequence ID" value="NZ_JACKUL010000009.1"/>
</dbReference>
<comment type="caution">
    <text evidence="1">The sequence shown here is derived from an EMBL/GenBank/DDBJ whole genome shotgun (WGS) entry which is preliminary data.</text>
</comment>
<proteinExistence type="predicted"/>
<accession>A0A1E3RD65</accession>